<dbReference type="AlphaFoldDB" id="A0A972NIF7"/>
<evidence type="ECO:0000256" key="3">
    <source>
        <dbReference type="ARBA" id="ARBA00023268"/>
    </source>
</evidence>
<protein>
    <submittedName>
        <fullName evidence="5">Enoyl-CoA hydratase</fullName>
    </submittedName>
</protein>
<dbReference type="InterPro" id="IPR001753">
    <property type="entry name" value="Enoyl-CoA_hydra/iso"/>
</dbReference>
<dbReference type="PANTHER" id="PTHR23309">
    <property type="entry name" value="3-HYDROXYACYL-COA DEHYROGENASE"/>
    <property type="match status" value="1"/>
</dbReference>
<evidence type="ECO:0000256" key="2">
    <source>
        <dbReference type="ARBA" id="ARBA00023239"/>
    </source>
</evidence>
<dbReference type="GO" id="GO:0016829">
    <property type="term" value="F:lyase activity"/>
    <property type="evidence" value="ECO:0007669"/>
    <property type="project" value="UniProtKB-KW"/>
</dbReference>
<dbReference type="Pfam" id="PF00378">
    <property type="entry name" value="ECH_1"/>
    <property type="match status" value="1"/>
</dbReference>
<organism evidence="5 6">
    <name type="scientific">Paraburkholderia elongata</name>
    <dbReference type="NCBI Taxonomy" id="2675747"/>
    <lineage>
        <taxon>Bacteria</taxon>
        <taxon>Pseudomonadati</taxon>
        <taxon>Pseudomonadota</taxon>
        <taxon>Betaproteobacteria</taxon>
        <taxon>Burkholderiales</taxon>
        <taxon>Burkholderiaceae</taxon>
        <taxon>Paraburkholderia</taxon>
    </lineage>
</organism>
<evidence type="ECO:0000256" key="4">
    <source>
        <dbReference type="RuleBase" id="RU003707"/>
    </source>
</evidence>
<dbReference type="GO" id="GO:0016853">
    <property type="term" value="F:isomerase activity"/>
    <property type="evidence" value="ECO:0007669"/>
    <property type="project" value="UniProtKB-KW"/>
</dbReference>
<dbReference type="CDD" id="cd06558">
    <property type="entry name" value="crotonase-like"/>
    <property type="match status" value="1"/>
</dbReference>
<name>A0A972NIF7_9BURK</name>
<comment type="similarity">
    <text evidence="4">Belongs to the enoyl-CoA hydratase/isomerase family.</text>
</comment>
<dbReference type="RefSeq" id="WP_172161017.1">
    <property type="nucleotide sequence ID" value="NZ_WOEZ01000027.1"/>
</dbReference>
<keyword evidence="1" id="KW-0413">Isomerase</keyword>
<dbReference type="PROSITE" id="PS00166">
    <property type="entry name" value="ENOYL_COA_HYDRATASE"/>
    <property type="match status" value="1"/>
</dbReference>
<evidence type="ECO:0000313" key="5">
    <source>
        <dbReference type="EMBL" id="NPT53961.1"/>
    </source>
</evidence>
<reference evidence="5 6" key="1">
    <citation type="submission" date="2019-11" db="EMBL/GenBank/DDBJ databases">
        <title>Metabolism of dissolved organic matter in forest soils.</title>
        <authorList>
            <person name="Cyle K.T."/>
            <person name="Wilhelm R.C."/>
            <person name="Martinez C.E."/>
        </authorList>
    </citation>
    <scope>NUCLEOTIDE SEQUENCE [LARGE SCALE GENOMIC DNA]</scope>
    <source>
        <strain evidence="5 6">5N</strain>
    </source>
</reference>
<comment type="caution">
    <text evidence="5">The sequence shown here is derived from an EMBL/GenBank/DDBJ whole genome shotgun (WGS) entry which is preliminary data.</text>
</comment>
<dbReference type="EMBL" id="WOEZ01000027">
    <property type="protein sequence ID" value="NPT53961.1"/>
    <property type="molecule type" value="Genomic_DNA"/>
</dbReference>
<evidence type="ECO:0000256" key="1">
    <source>
        <dbReference type="ARBA" id="ARBA00023235"/>
    </source>
</evidence>
<keyword evidence="2" id="KW-0456">Lyase</keyword>
<dbReference type="InterPro" id="IPR029045">
    <property type="entry name" value="ClpP/crotonase-like_dom_sf"/>
</dbReference>
<dbReference type="InterPro" id="IPR018376">
    <property type="entry name" value="Enoyl-CoA_hyd/isom_CS"/>
</dbReference>
<keyword evidence="3" id="KW-0511">Multifunctional enzyme</keyword>
<gene>
    <name evidence="5" type="ORF">GNZ13_04905</name>
</gene>
<proteinExistence type="inferred from homology"/>
<dbReference type="Proteomes" id="UP000655523">
    <property type="component" value="Unassembled WGS sequence"/>
</dbReference>
<keyword evidence="6" id="KW-1185">Reference proteome</keyword>
<dbReference type="Gene3D" id="3.90.226.10">
    <property type="entry name" value="2-enoyl-CoA Hydratase, Chain A, domain 1"/>
    <property type="match status" value="1"/>
</dbReference>
<evidence type="ECO:0000313" key="6">
    <source>
        <dbReference type="Proteomes" id="UP000655523"/>
    </source>
</evidence>
<dbReference type="SUPFAM" id="SSF52096">
    <property type="entry name" value="ClpP/crotonase"/>
    <property type="match status" value="1"/>
</dbReference>
<sequence>MTLAAVHYVCVDNVATITIDNPPVNALSVAVRSGLLRALEQARDDGDARAVILNGRGKGFCAGGDIGEFGTPAAAAPPGLSMHVHPFIESMNKPVIAAIHGLAVGGGLETALVCHYRVAEVDARIGLPEVALATIPPSGTQRMPRVVGLARAIDMILAARLEPASSFAGTALFDRIVETGQSLDSAMQMAHALVERNDLSLPLIRHFAITSRHATQILEDARAGLANKPTTHAAMQALEAIAASVECGDFDAGMRRARLIYDTLMASDEVHIQRERFFKRR</sequence>
<accession>A0A972NIF7</accession>